<gene>
    <name evidence="3" type="ORF">DX914_04665</name>
</gene>
<dbReference type="EMBL" id="QTSU01000001">
    <property type="protein sequence ID" value="RDZ28432.1"/>
    <property type="molecule type" value="Genomic_DNA"/>
</dbReference>
<dbReference type="OrthoDB" id="7390489at2"/>
<protein>
    <recommendedName>
        <fullName evidence="2">Aerotolerance regulator N-terminal domain-containing protein</fullName>
    </recommendedName>
</protein>
<reference evidence="3 4" key="1">
    <citation type="submission" date="2018-08" db="EMBL/GenBank/DDBJ databases">
        <title>Lysobacter sp. zong2l5, whole genome shotgun sequence.</title>
        <authorList>
            <person name="Zhang X."/>
            <person name="Feng G."/>
            <person name="Zhu H."/>
        </authorList>
    </citation>
    <scope>NUCLEOTIDE SEQUENCE [LARGE SCALE GENOMIC DNA]</scope>
    <source>
        <strain evidence="4">zong2l5</strain>
    </source>
</reference>
<feature type="domain" description="Aerotolerance regulator N-terminal" evidence="2">
    <location>
        <begin position="4"/>
        <end position="77"/>
    </location>
</feature>
<dbReference type="PANTHER" id="PTHR37464:SF1">
    <property type="entry name" value="BLL2463 PROTEIN"/>
    <property type="match status" value="1"/>
</dbReference>
<dbReference type="AlphaFoldDB" id="A0A371K3I1"/>
<dbReference type="Pfam" id="PF07584">
    <property type="entry name" value="BatA"/>
    <property type="match status" value="1"/>
</dbReference>
<keyword evidence="1" id="KW-1133">Transmembrane helix</keyword>
<dbReference type="NCBIfam" id="TIGR02226">
    <property type="entry name" value="two_anch"/>
    <property type="match status" value="1"/>
</dbReference>
<dbReference type="InterPro" id="IPR024163">
    <property type="entry name" value="Aerotolerance_reg_N"/>
</dbReference>
<evidence type="ECO:0000259" key="2">
    <source>
        <dbReference type="Pfam" id="PF07584"/>
    </source>
</evidence>
<evidence type="ECO:0000256" key="1">
    <source>
        <dbReference type="SAM" id="Phobius"/>
    </source>
</evidence>
<name>A0A371K3I1_9GAMM</name>
<proteinExistence type="predicted"/>
<keyword evidence="4" id="KW-1185">Reference proteome</keyword>
<keyword evidence="1" id="KW-0812">Transmembrane</keyword>
<dbReference type="InterPro" id="IPR011933">
    <property type="entry name" value="Double_TM_dom"/>
</dbReference>
<dbReference type="Proteomes" id="UP000264492">
    <property type="component" value="Unassembled WGS sequence"/>
</dbReference>
<sequence>MNLALLLPAALAALAALALPLLIHLARRSEQRPTDFAALRWLRAKPRPRSRIRFDELFLLLLRLLLLILIALWLARPALYGAASDVPWVAVAPGVDAGAVAAAVPKGARVHWLAPGFPTYEQAAPAAAAAASLLRELDATLPEAVALTVLVPAELDGADGQRPQLSREVAWKVLPGKAPAATARTAGLPRVAIRYTPERASSLPYLRAAVSAWSAQDTRVDAADIGVALPTDAQAVLWLATGPMPPALRDWVAAGGTVLTDPATPWPQAGTPAPAWRGDDGAVLAQAQGFGRGRVLRLTRAATPLELPQLLDPEFARQLRDLLTAVPAPTRANADNYRPRSGAAAYAPPALDLKPWLALLIAVVFLLERLWANRPRRSGAP</sequence>
<dbReference type="RefSeq" id="WP_115857873.1">
    <property type="nucleotide sequence ID" value="NZ_QTSU01000001.1"/>
</dbReference>
<feature type="transmembrane region" description="Helical" evidence="1">
    <location>
        <begin position="57"/>
        <end position="75"/>
    </location>
</feature>
<keyword evidence="1" id="KW-0472">Membrane</keyword>
<dbReference type="PANTHER" id="PTHR37464">
    <property type="entry name" value="BLL2463 PROTEIN"/>
    <property type="match status" value="1"/>
</dbReference>
<evidence type="ECO:0000313" key="4">
    <source>
        <dbReference type="Proteomes" id="UP000264492"/>
    </source>
</evidence>
<evidence type="ECO:0000313" key="3">
    <source>
        <dbReference type="EMBL" id="RDZ28432.1"/>
    </source>
</evidence>
<comment type="caution">
    <text evidence="3">The sequence shown here is derived from an EMBL/GenBank/DDBJ whole genome shotgun (WGS) entry which is preliminary data.</text>
</comment>
<organism evidence="3 4">
    <name type="scientific">Lysobacter silvisoli</name>
    <dbReference type="NCBI Taxonomy" id="2293254"/>
    <lineage>
        <taxon>Bacteria</taxon>
        <taxon>Pseudomonadati</taxon>
        <taxon>Pseudomonadota</taxon>
        <taxon>Gammaproteobacteria</taxon>
        <taxon>Lysobacterales</taxon>
        <taxon>Lysobacteraceae</taxon>
        <taxon>Lysobacter</taxon>
    </lineage>
</organism>
<accession>A0A371K3I1</accession>